<evidence type="ECO:0000313" key="1">
    <source>
        <dbReference type="EMBL" id="KKL26849.1"/>
    </source>
</evidence>
<comment type="caution">
    <text evidence="1">The sequence shown here is derived from an EMBL/GenBank/DDBJ whole genome shotgun (WGS) entry which is preliminary data.</text>
</comment>
<dbReference type="EMBL" id="LAZR01035688">
    <property type="protein sequence ID" value="KKL26849.1"/>
    <property type="molecule type" value="Genomic_DNA"/>
</dbReference>
<dbReference type="AlphaFoldDB" id="A0A0F9BY94"/>
<evidence type="ECO:0008006" key="2">
    <source>
        <dbReference type="Google" id="ProtNLM"/>
    </source>
</evidence>
<gene>
    <name evidence="1" type="ORF">LCGC14_2391150</name>
</gene>
<reference evidence="1" key="1">
    <citation type="journal article" date="2015" name="Nature">
        <title>Complex archaea that bridge the gap between prokaryotes and eukaryotes.</title>
        <authorList>
            <person name="Spang A."/>
            <person name="Saw J.H."/>
            <person name="Jorgensen S.L."/>
            <person name="Zaremba-Niedzwiedzka K."/>
            <person name="Martijn J."/>
            <person name="Lind A.E."/>
            <person name="van Eijk R."/>
            <person name="Schleper C."/>
            <person name="Guy L."/>
            <person name="Ettema T.J."/>
        </authorList>
    </citation>
    <scope>NUCLEOTIDE SEQUENCE</scope>
</reference>
<organism evidence="1">
    <name type="scientific">marine sediment metagenome</name>
    <dbReference type="NCBI Taxonomy" id="412755"/>
    <lineage>
        <taxon>unclassified sequences</taxon>
        <taxon>metagenomes</taxon>
        <taxon>ecological metagenomes</taxon>
    </lineage>
</organism>
<name>A0A0F9BY94_9ZZZZ</name>
<accession>A0A0F9BY94</accession>
<protein>
    <recommendedName>
        <fullName evidence="2">TFIIS-type domain-containing protein</fullName>
    </recommendedName>
</protein>
<proteinExistence type="predicted"/>
<sequence>MKGIYYLVCRCGYEKELININRKQIIKDIQRKKEALNNNLIIVPNKEKILVHPKTSNICPKCG</sequence>
<feature type="non-terminal residue" evidence="1">
    <location>
        <position position="63"/>
    </location>
</feature>